<dbReference type="InterPro" id="IPR050179">
    <property type="entry name" value="Trans_hexapeptide_repeat"/>
</dbReference>
<dbReference type="PANTHER" id="PTHR43300">
    <property type="entry name" value="ACETYLTRANSFERASE"/>
    <property type="match status" value="1"/>
</dbReference>
<evidence type="ECO:0008006" key="5">
    <source>
        <dbReference type="Google" id="ProtNLM"/>
    </source>
</evidence>
<sequence length="157" mass="16158">MSAPTFDEQHGLPPNPYNRHAWITGDPEIGPGTWIGAFAVLDGSGGLRIGAGCDVSSGVHIYTHSSMKRCVSGRAYPTVDRAPVTIGDRVFLGANAVVMMGVTIGDEAVVAAGAVVSKDVAPRTVVAGVPARPIGVVEIDGSEVRVRHTSEAGEGRA</sequence>
<dbReference type="InterPro" id="IPR001451">
    <property type="entry name" value="Hexapep"/>
</dbReference>
<proteinExistence type="predicted"/>
<keyword evidence="4" id="KW-1185">Reference proteome</keyword>
<evidence type="ECO:0000256" key="1">
    <source>
        <dbReference type="ARBA" id="ARBA00022679"/>
    </source>
</evidence>
<dbReference type="CDD" id="cd04647">
    <property type="entry name" value="LbH_MAT_like"/>
    <property type="match status" value="1"/>
</dbReference>
<dbReference type="PROSITE" id="PS00101">
    <property type="entry name" value="HEXAPEP_TRANSFERASES"/>
    <property type="match status" value="1"/>
</dbReference>
<accession>A0ABN0TK37</accession>
<dbReference type="PANTHER" id="PTHR43300:SF11">
    <property type="entry name" value="ACETYLTRANSFERASE RV3034C-RELATED"/>
    <property type="match status" value="1"/>
</dbReference>
<dbReference type="RefSeq" id="WP_425542783.1">
    <property type="nucleotide sequence ID" value="NZ_BAAABU010000004.1"/>
</dbReference>
<dbReference type="SUPFAM" id="SSF51161">
    <property type="entry name" value="Trimeric LpxA-like enzymes"/>
    <property type="match status" value="1"/>
</dbReference>
<evidence type="ECO:0000313" key="3">
    <source>
        <dbReference type="EMBL" id="GAA0223641.1"/>
    </source>
</evidence>
<dbReference type="InterPro" id="IPR018357">
    <property type="entry name" value="Hexapep_transf_CS"/>
</dbReference>
<keyword evidence="2" id="KW-0677">Repeat</keyword>
<dbReference type="Gene3D" id="2.160.10.10">
    <property type="entry name" value="Hexapeptide repeat proteins"/>
    <property type="match status" value="1"/>
</dbReference>
<gene>
    <name evidence="3" type="ORF">GCM10010492_22170</name>
</gene>
<dbReference type="InterPro" id="IPR011004">
    <property type="entry name" value="Trimer_LpxA-like_sf"/>
</dbReference>
<reference evidence="3 4" key="1">
    <citation type="journal article" date="2019" name="Int. J. Syst. Evol. Microbiol.">
        <title>The Global Catalogue of Microorganisms (GCM) 10K type strain sequencing project: providing services to taxonomists for standard genome sequencing and annotation.</title>
        <authorList>
            <consortium name="The Broad Institute Genomics Platform"/>
            <consortium name="The Broad Institute Genome Sequencing Center for Infectious Disease"/>
            <person name="Wu L."/>
            <person name="Ma J."/>
        </authorList>
    </citation>
    <scope>NUCLEOTIDE SEQUENCE [LARGE SCALE GENOMIC DNA]</scope>
    <source>
        <strain evidence="3 4">JCM 3380</strain>
    </source>
</reference>
<evidence type="ECO:0000313" key="4">
    <source>
        <dbReference type="Proteomes" id="UP001500416"/>
    </source>
</evidence>
<organism evidence="3 4">
    <name type="scientific">Saccharothrix mutabilis subsp. mutabilis</name>
    <dbReference type="NCBI Taxonomy" id="66855"/>
    <lineage>
        <taxon>Bacteria</taxon>
        <taxon>Bacillati</taxon>
        <taxon>Actinomycetota</taxon>
        <taxon>Actinomycetes</taxon>
        <taxon>Pseudonocardiales</taxon>
        <taxon>Pseudonocardiaceae</taxon>
        <taxon>Saccharothrix</taxon>
    </lineage>
</organism>
<protein>
    <recommendedName>
        <fullName evidence="5">Acetyltransferase</fullName>
    </recommendedName>
</protein>
<dbReference type="Pfam" id="PF14602">
    <property type="entry name" value="Hexapep_2"/>
    <property type="match status" value="1"/>
</dbReference>
<dbReference type="EMBL" id="BAAABU010000004">
    <property type="protein sequence ID" value="GAA0223641.1"/>
    <property type="molecule type" value="Genomic_DNA"/>
</dbReference>
<dbReference type="Proteomes" id="UP001500416">
    <property type="component" value="Unassembled WGS sequence"/>
</dbReference>
<evidence type="ECO:0000256" key="2">
    <source>
        <dbReference type="ARBA" id="ARBA00022737"/>
    </source>
</evidence>
<keyword evidence="1" id="KW-0808">Transferase</keyword>
<name>A0ABN0TK37_9PSEU</name>
<comment type="caution">
    <text evidence="3">The sequence shown here is derived from an EMBL/GenBank/DDBJ whole genome shotgun (WGS) entry which is preliminary data.</text>
</comment>